<evidence type="ECO:0000256" key="8">
    <source>
        <dbReference type="ARBA" id="ARBA00022840"/>
    </source>
</evidence>
<dbReference type="Gene3D" id="3.40.50.10330">
    <property type="entry name" value="Probable inorganic polyphosphate/atp-NAD kinase, domain 1"/>
    <property type="match status" value="1"/>
</dbReference>
<evidence type="ECO:0000256" key="1">
    <source>
        <dbReference type="ARBA" id="ARBA00001946"/>
    </source>
</evidence>
<evidence type="ECO:0000256" key="11">
    <source>
        <dbReference type="ARBA" id="ARBA00023209"/>
    </source>
</evidence>
<keyword evidence="11" id="KW-0594">Phospholipid biosynthesis</keyword>
<keyword evidence="10" id="KW-0443">Lipid metabolism</keyword>
<dbReference type="SMART" id="SM00046">
    <property type="entry name" value="DAGKc"/>
    <property type="match status" value="1"/>
</dbReference>
<comment type="cofactor">
    <cofactor evidence="1">
        <name>Mg(2+)</name>
        <dbReference type="ChEBI" id="CHEBI:18420"/>
    </cofactor>
</comment>
<dbReference type="EMBL" id="JACOQK010000001">
    <property type="protein sequence ID" value="MBC5787446.1"/>
    <property type="molecule type" value="Genomic_DNA"/>
</dbReference>
<evidence type="ECO:0000256" key="5">
    <source>
        <dbReference type="ARBA" id="ARBA00022723"/>
    </source>
</evidence>
<dbReference type="InterPro" id="IPR016064">
    <property type="entry name" value="NAD/diacylglycerol_kinase_sf"/>
</dbReference>
<dbReference type="Pfam" id="PF19279">
    <property type="entry name" value="YegS_C"/>
    <property type="match status" value="1"/>
</dbReference>
<dbReference type="PANTHER" id="PTHR12358">
    <property type="entry name" value="SPHINGOSINE KINASE"/>
    <property type="match status" value="1"/>
</dbReference>
<keyword evidence="15" id="KW-1185">Reference proteome</keyword>
<keyword evidence="8" id="KW-0067">ATP-binding</keyword>
<evidence type="ECO:0000256" key="9">
    <source>
        <dbReference type="ARBA" id="ARBA00022842"/>
    </source>
</evidence>
<dbReference type="Gene3D" id="2.60.200.40">
    <property type="match status" value="1"/>
</dbReference>
<comment type="caution">
    <text evidence="14">The sequence shown here is derived from an EMBL/GenBank/DDBJ whole genome shotgun (WGS) entry which is preliminary data.</text>
</comment>
<sequence length="299" mass="33403">MAKKLLFIINPRAGKAQIKNRLVQILDLFTKYHYEVTVHVTQARMDGYECAKKMAEQYDIVVCSGGDGTMSEVVKGVMECKHQPLLGYIPAGTTNDFASSLHLFKDMNKSAKTVVDGVPYLCDIGHFNQDIFTYVAAFGVFTDVTYQTPQGEKNTLGHLAYILEGAKRLHTIRSYHVIVEHDGETIEDDLILGMITNSSSIGGFKGISGKNIQMDDGLFEVTLIKPLRNPLEFQAAVNALISKTPNPNLMYHFKTSKITFQCQEPIAWTLDGEFGGEQTEVTIQNQKHAITILRPVRKR</sequence>
<keyword evidence="5" id="KW-0479">Metal-binding</keyword>
<keyword evidence="9" id="KW-0460">Magnesium</keyword>
<dbReference type="PANTHER" id="PTHR12358:SF106">
    <property type="entry name" value="LIPID KINASE YEGS"/>
    <property type="match status" value="1"/>
</dbReference>
<accession>A0ABR7IQN3</accession>
<dbReference type="GO" id="GO:0016301">
    <property type="term" value="F:kinase activity"/>
    <property type="evidence" value="ECO:0007669"/>
    <property type="project" value="UniProtKB-KW"/>
</dbReference>
<keyword evidence="3" id="KW-0444">Lipid biosynthesis</keyword>
<keyword evidence="12" id="KW-1208">Phospholipid metabolism</keyword>
<evidence type="ECO:0000256" key="12">
    <source>
        <dbReference type="ARBA" id="ARBA00023264"/>
    </source>
</evidence>
<keyword evidence="4" id="KW-0808">Transferase</keyword>
<evidence type="ECO:0000256" key="7">
    <source>
        <dbReference type="ARBA" id="ARBA00022777"/>
    </source>
</evidence>
<comment type="similarity">
    <text evidence="2">Belongs to the diacylglycerol/lipid kinase family.</text>
</comment>
<evidence type="ECO:0000256" key="6">
    <source>
        <dbReference type="ARBA" id="ARBA00022741"/>
    </source>
</evidence>
<evidence type="ECO:0000259" key="13">
    <source>
        <dbReference type="PROSITE" id="PS50146"/>
    </source>
</evidence>
<protein>
    <submittedName>
        <fullName evidence="14">YegS/Rv2252/BmrU family lipid kinase</fullName>
    </submittedName>
</protein>
<dbReference type="InterPro" id="IPR017438">
    <property type="entry name" value="ATP-NAD_kinase_N"/>
</dbReference>
<proteinExistence type="inferred from homology"/>
<name>A0ABR7IQN3_9CLOT</name>
<evidence type="ECO:0000256" key="4">
    <source>
        <dbReference type="ARBA" id="ARBA00022679"/>
    </source>
</evidence>
<dbReference type="PROSITE" id="PS50146">
    <property type="entry name" value="DAGK"/>
    <property type="match status" value="1"/>
</dbReference>
<evidence type="ECO:0000256" key="2">
    <source>
        <dbReference type="ARBA" id="ARBA00005983"/>
    </source>
</evidence>
<keyword evidence="7 14" id="KW-0418">Kinase</keyword>
<keyword evidence="6" id="KW-0547">Nucleotide-binding</keyword>
<evidence type="ECO:0000313" key="14">
    <source>
        <dbReference type="EMBL" id="MBC5787446.1"/>
    </source>
</evidence>
<gene>
    <name evidence="14" type="ORF">H8Z77_05325</name>
</gene>
<evidence type="ECO:0000256" key="3">
    <source>
        <dbReference type="ARBA" id="ARBA00022516"/>
    </source>
</evidence>
<dbReference type="Proteomes" id="UP000649151">
    <property type="component" value="Unassembled WGS sequence"/>
</dbReference>
<evidence type="ECO:0000256" key="10">
    <source>
        <dbReference type="ARBA" id="ARBA00023098"/>
    </source>
</evidence>
<feature type="domain" description="DAGKc" evidence="13">
    <location>
        <begin position="1"/>
        <end position="131"/>
    </location>
</feature>
<dbReference type="RefSeq" id="WP_069989139.1">
    <property type="nucleotide sequence ID" value="NZ_JACOQK010000001.1"/>
</dbReference>
<dbReference type="NCBIfam" id="TIGR00147">
    <property type="entry name" value="YegS/Rv2252/BmrU family lipid kinase"/>
    <property type="match status" value="1"/>
</dbReference>
<reference evidence="14 15" key="1">
    <citation type="submission" date="2020-08" db="EMBL/GenBank/DDBJ databases">
        <title>Genome public.</title>
        <authorList>
            <person name="Liu C."/>
            <person name="Sun Q."/>
        </authorList>
    </citation>
    <scope>NUCLEOTIDE SEQUENCE [LARGE SCALE GENOMIC DNA]</scope>
    <source>
        <strain evidence="14 15">NSJ-27</strain>
    </source>
</reference>
<dbReference type="InterPro" id="IPR045540">
    <property type="entry name" value="YegS/DAGK_C"/>
</dbReference>
<dbReference type="InterPro" id="IPR005218">
    <property type="entry name" value="Diacylglycerol/lipid_kinase"/>
</dbReference>
<dbReference type="InterPro" id="IPR050187">
    <property type="entry name" value="Lipid_Phosphate_FormReg"/>
</dbReference>
<dbReference type="SUPFAM" id="SSF111331">
    <property type="entry name" value="NAD kinase/diacylglycerol kinase-like"/>
    <property type="match status" value="1"/>
</dbReference>
<evidence type="ECO:0000313" key="15">
    <source>
        <dbReference type="Proteomes" id="UP000649151"/>
    </source>
</evidence>
<organism evidence="14 15">
    <name type="scientific">Clostridium facile</name>
    <dbReference type="NCBI Taxonomy" id="2763035"/>
    <lineage>
        <taxon>Bacteria</taxon>
        <taxon>Bacillati</taxon>
        <taxon>Bacillota</taxon>
        <taxon>Clostridia</taxon>
        <taxon>Eubacteriales</taxon>
        <taxon>Clostridiaceae</taxon>
        <taxon>Clostridium</taxon>
    </lineage>
</organism>
<dbReference type="Pfam" id="PF00781">
    <property type="entry name" value="DAGK_cat"/>
    <property type="match status" value="1"/>
</dbReference>
<dbReference type="InterPro" id="IPR001206">
    <property type="entry name" value="Diacylglycerol_kinase_cat_dom"/>
</dbReference>